<reference evidence="1" key="1">
    <citation type="submission" date="2024-05" db="EMBL/GenBank/DDBJ databases">
        <authorList>
            <person name="Mugo M.M."/>
            <person name="Musyoki A.M."/>
            <person name="Makumi A.M."/>
            <person name="Mutai I."/>
            <person name="Drechsel O."/>
            <person name="Kering K.K."/>
            <person name="Muturi P."/>
            <person name="Mbae C.K."/>
            <person name="Kariuki S.M."/>
        </authorList>
    </citation>
    <scope>NUCLEOTIDE SEQUENCE</scope>
</reference>
<gene>
    <name evidence="1" type="ORF">HRZBLMZJ_CDS0021</name>
</gene>
<sequence>MLCSRRERLAVKDLHTGYEGWMASRYVKLIGNNYTAKDSKESAPVTLGS</sequence>
<name>A0AAU8GG18_9CAUD</name>
<organism evidence="1">
    <name type="scientific">Salmonella phage vB_SEnST11_KE16</name>
    <dbReference type="NCBI Taxonomy" id="3161170"/>
    <lineage>
        <taxon>Viruses</taxon>
        <taxon>Duplodnaviria</taxon>
        <taxon>Heunggongvirae</taxon>
        <taxon>Uroviricota</taxon>
        <taxon>Caudoviricetes</taxon>
        <taxon>Sarkviridae</taxon>
        <taxon>Guernseyvirinae</taxon>
        <taxon>Jerseyvirus</taxon>
    </lineage>
</organism>
<protein>
    <submittedName>
        <fullName evidence="1">Uncharacterized protein</fullName>
    </submittedName>
</protein>
<evidence type="ECO:0000313" key="1">
    <source>
        <dbReference type="EMBL" id="XCH39945.1"/>
    </source>
</evidence>
<dbReference type="EMBL" id="PP856718">
    <property type="protein sequence ID" value="XCH39945.1"/>
    <property type="molecule type" value="Genomic_DNA"/>
</dbReference>
<proteinExistence type="predicted"/>
<accession>A0AAU8GG18</accession>